<dbReference type="Pfam" id="PF13607">
    <property type="entry name" value="Succ_CoA_lig"/>
    <property type="match status" value="1"/>
</dbReference>
<dbReference type="InterPro" id="IPR003781">
    <property type="entry name" value="CoA-bd"/>
</dbReference>
<dbReference type="InterPro" id="IPR036291">
    <property type="entry name" value="NAD(P)-bd_dom_sf"/>
</dbReference>
<dbReference type="AlphaFoldDB" id="A0A7C4CAW4"/>
<protein>
    <submittedName>
        <fullName evidence="7">CoA-binding protein</fullName>
    </submittedName>
</protein>
<dbReference type="GO" id="GO:0043758">
    <property type="term" value="F:acetate-CoA ligase (ADP-forming) activity"/>
    <property type="evidence" value="ECO:0007669"/>
    <property type="project" value="InterPro"/>
</dbReference>
<dbReference type="SUPFAM" id="SSF56059">
    <property type="entry name" value="Glutathione synthetase ATP-binding domain-like"/>
    <property type="match status" value="1"/>
</dbReference>
<dbReference type="InterPro" id="IPR032875">
    <property type="entry name" value="Succ_CoA_lig_flav_dom"/>
</dbReference>
<dbReference type="FunFam" id="3.30.1490.20:FF:000020">
    <property type="entry name" value="Protein lysine acetyltransferase"/>
    <property type="match status" value="1"/>
</dbReference>
<dbReference type="InterPro" id="IPR051538">
    <property type="entry name" value="Acyl-CoA_Synth/Transferase"/>
</dbReference>
<accession>A0A7C4CAW4</accession>
<evidence type="ECO:0000256" key="5">
    <source>
        <dbReference type="PROSITE-ProRule" id="PRU00409"/>
    </source>
</evidence>
<dbReference type="Pfam" id="PF13380">
    <property type="entry name" value="CoA_binding_2"/>
    <property type="match status" value="1"/>
</dbReference>
<dbReference type="GO" id="GO:0046872">
    <property type="term" value="F:metal ion binding"/>
    <property type="evidence" value="ECO:0007669"/>
    <property type="project" value="InterPro"/>
</dbReference>
<organism evidence="7">
    <name type="scientific">candidate division WOR-3 bacterium</name>
    <dbReference type="NCBI Taxonomy" id="2052148"/>
    <lineage>
        <taxon>Bacteria</taxon>
        <taxon>Bacteria division WOR-3</taxon>
    </lineage>
</organism>
<dbReference type="InterPro" id="IPR043938">
    <property type="entry name" value="Ligase_CoA_dom"/>
</dbReference>
<sequence length="708" mass="76461">MSNASIDALFCPRSVAVIGASNREGSVGRALFANILMNGYTGMVFPVNMTARSVLGVKAYPSVLDIEEEIDLAILIVPALAVPATMAECGQKKVKAAVVISAGFKELGPTGAQLEAAVRDRARQFGIRMVGPNCFGLTNSSPKVRLSATFGRTTPSFGNIALVSQSGAIGVNALEYAENEEVGLSKFISIGNKADVNECDLLAYLRDDDETDVIMLYLEDLVNPAEFMRIARETTSHPRRPKPILAIKAGRTSEGARAASSHTGALAGSDEAYNAFFAQSRILRVETINELFAKAAALAYQPTPKGPRVAILTNAGGVGIMATDACVRNGLTIAPLTPRTREELKKHLPATAATSNPVDVIGDSDEKRYATALRLLLDDESVDGIIPIWTPTLMAEAEAVASAISEAGTKCEKPILACIQTIGDSRAVRRALLKDRIPHYQFPENAARAMAAMAEFAAWSHRPQGEVRRFEDTKPDVVRAIIAQARSRKPVFISEPESHEIMRAYGLPVLPARLVKTEDEAVRAGAEIGYPLVIKIVSPDILHKTDFGGVKVNITDEAMLRQEFAAMLEAIHRQKPDADIWGVFVQKMAEKGGTETIIGMNRDPQFGPLLMFGLGGVLVEALKDVTFRVAPINDLSADSMIAGIRAHKLLEAFRGRPARDTACIKECLQRVSQLVTDFPDFAEMDINPLLVYETGRGAAVLDARFLLR</sequence>
<gene>
    <name evidence="7" type="ORF">ENS41_04375</name>
</gene>
<dbReference type="InterPro" id="IPR011761">
    <property type="entry name" value="ATP-grasp"/>
</dbReference>
<dbReference type="InterPro" id="IPR013815">
    <property type="entry name" value="ATP_grasp_subdomain_1"/>
</dbReference>
<evidence type="ECO:0000313" key="7">
    <source>
        <dbReference type="EMBL" id="HGK28171.1"/>
    </source>
</evidence>
<evidence type="ECO:0000256" key="3">
    <source>
        <dbReference type="ARBA" id="ARBA00022840"/>
    </source>
</evidence>
<keyword evidence="2 5" id="KW-0547">Nucleotide-binding</keyword>
<name>A0A7C4CAW4_UNCW3</name>
<dbReference type="GO" id="GO:0005524">
    <property type="term" value="F:ATP binding"/>
    <property type="evidence" value="ECO:0007669"/>
    <property type="project" value="UniProtKB-UniRule"/>
</dbReference>
<keyword evidence="3 5" id="KW-0067">ATP-binding</keyword>
<dbReference type="Gene3D" id="3.40.50.720">
    <property type="entry name" value="NAD(P)-binding Rossmann-like Domain"/>
    <property type="match status" value="1"/>
</dbReference>
<dbReference type="SMART" id="SM00881">
    <property type="entry name" value="CoA_binding"/>
    <property type="match status" value="1"/>
</dbReference>
<dbReference type="Gene3D" id="3.30.1490.20">
    <property type="entry name" value="ATP-grasp fold, A domain"/>
    <property type="match status" value="1"/>
</dbReference>
<dbReference type="Gene3D" id="3.40.50.261">
    <property type="entry name" value="Succinyl-CoA synthetase domains"/>
    <property type="match status" value="2"/>
</dbReference>
<dbReference type="SUPFAM" id="SSF51735">
    <property type="entry name" value="NAD(P)-binding Rossmann-fold domains"/>
    <property type="match status" value="1"/>
</dbReference>
<dbReference type="SUPFAM" id="SSF52210">
    <property type="entry name" value="Succinyl-CoA synthetase domains"/>
    <property type="match status" value="2"/>
</dbReference>
<comment type="similarity">
    <text evidence="4">In the N-terminal section; belongs to the acetate CoA ligase alpha subunit family.</text>
</comment>
<feature type="domain" description="ATP-grasp" evidence="6">
    <location>
        <begin position="499"/>
        <end position="535"/>
    </location>
</feature>
<dbReference type="Pfam" id="PF19045">
    <property type="entry name" value="Ligase_CoA_2"/>
    <property type="match status" value="1"/>
</dbReference>
<reference evidence="7" key="1">
    <citation type="journal article" date="2020" name="mSystems">
        <title>Genome- and Community-Level Interaction Insights into Carbon Utilization and Element Cycling Functions of Hydrothermarchaeota in Hydrothermal Sediment.</title>
        <authorList>
            <person name="Zhou Z."/>
            <person name="Liu Y."/>
            <person name="Xu W."/>
            <person name="Pan J."/>
            <person name="Luo Z.H."/>
            <person name="Li M."/>
        </authorList>
    </citation>
    <scope>NUCLEOTIDE SEQUENCE [LARGE SCALE GENOMIC DNA]</scope>
    <source>
        <strain evidence="7">SpSt-488</strain>
    </source>
</reference>
<dbReference type="Pfam" id="PF13549">
    <property type="entry name" value="ATP-grasp_5"/>
    <property type="match status" value="1"/>
</dbReference>
<dbReference type="PANTHER" id="PTHR43334:SF1">
    <property type="entry name" value="3-HYDROXYPROPIONATE--COA LIGASE [ADP-FORMING]"/>
    <property type="match status" value="1"/>
</dbReference>
<dbReference type="InterPro" id="IPR016102">
    <property type="entry name" value="Succinyl-CoA_synth-like"/>
</dbReference>
<evidence type="ECO:0000256" key="2">
    <source>
        <dbReference type="ARBA" id="ARBA00022741"/>
    </source>
</evidence>
<comment type="caution">
    <text evidence="7">The sequence shown here is derived from an EMBL/GenBank/DDBJ whole genome shotgun (WGS) entry which is preliminary data.</text>
</comment>
<keyword evidence="1" id="KW-0436">Ligase</keyword>
<dbReference type="EMBL" id="DSUT01000088">
    <property type="protein sequence ID" value="HGK28171.1"/>
    <property type="molecule type" value="Genomic_DNA"/>
</dbReference>
<dbReference type="PANTHER" id="PTHR43334">
    <property type="entry name" value="ACETATE--COA LIGASE [ADP-FORMING]"/>
    <property type="match status" value="1"/>
</dbReference>
<proteinExistence type="inferred from homology"/>
<dbReference type="Gene3D" id="3.30.470.20">
    <property type="entry name" value="ATP-grasp fold, B domain"/>
    <property type="match status" value="1"/>
</dbReference>
<evidence type="ECO:0000256" key="1">
    <source>
        <dbReference type="ARBA" id="ARBA00022598"/>
    </source>
</evidence>
<evidence type="ECO:0000259" key="6">
    <source>
        <dbReference type="PROSITE" id="PS50975"/>
    </source>
</evidence>
<evidence type="ECO:0000256" key="4">
    <source>
        <dbReference type="ARBA" id="ARBA00060888"/>
    </source>
</evidence>
<dbReference type="PROSITE" id="PS50975">
    <property type="entry name" value="ATP_GRASP"/>
    <property type="match status" value="1"/>
</dbReference>